<dbReference type="Proteomes" id="UP000327013">
    <property type="component" value="Unassembled WGS sequence"/>
</dbReference>
<dbReference type="AlphaFoldDB" id="A0A5N6LH06"/>
<name>A0A5N6LH06_9ROSI</name>
<evidence type="ECO:0008006" key="4">
    <source>
        <dbReference type="Google" id="ProtNLM"/>
    </source>
</evidence>
<dbReference type="Gene3D" id="1.10.510.10">
    <property type="entry name" value="Transferase(Phosphotransferase) domain 1"/>
    <property type="match status" value="1"/>
</dbReference>
<gene>
    <name evidence="2" type="ORF">FH972_027288</name>
</gene>
<keyword evidence="3" id="KW-1185">Reference proteome</keyword>
<evidence type="ECO:0000313" key="3">
    <source>
        <dbReference type="Proteomes" id="UP000327013"/>
    </source>
</evidence>
<organism evidence="2 3">
    <name type="scientific">Carpinus fangiana</name>
    <dbReference type="NCBI Taxonomy" id="176857"/>
    <lineage>
        <taxon>Eukaryota</taxon>
        <taxon>Viridiplantae</taxon>
        <taxon>Streptophyta</taxon>
        <taxon>Embryophyta</taxon>
        <taxon>Tracheophyta</taxon>
        <taxon>Spermatophyta</taxon>
        <taxon>Magnoliopsida</taxon>
        <taxon>eudicotyledons</taxon>
        <taxon>Gunneridae</taxon>
        <taxon>Pentapetalae</taxon>
        <taxon>rosids</taxon>
        <taxon>fabids</taxon>
        <taxon>Fagales</taxon>
        <taxon>Betulaceae</taxon>
        <taxon>Carpinus</taxon>
    </lineage>
</organism>
<dbReference type="PANTHER" id="PTHR47976:SF15">
    <property type="entry name" value="G-TYPE LECTIN S-RECEPTOR-LIKE SERINE_THREONINE-PROTEIN KINASE RLK1"/>
    <property type="match status" value="1"/>
</dbReference>
<dbReference type="OrthoDB" id="5857966at2759"/>
<protein>
    <recommendedName>
        <fullName evidence="4">Serine-threonine/tyrosine-protein kinase catalytic domain-containing protein</fullName>
    </recommendedName>
</protein>
<dbReference type="InterPro" id="IPR011009">
    <property type="entry name" value="Kinase-like_dom_sf"/>
</dbReference>
<evidence type="ECO:0000256" key="1">
    <source>
        <dbReference type="ARBA" id="ARBA00022729"/>
    </source>
</evidence>
<dbReference type="SUPFAM" id="SSF56112">
    <property type="entry name" value="Protein kinase-like (PK-like)"/>
    <property type="match status" value="1"/>
</dbReference>
<keyword evidence="1" id="KW-0732">Signal</keyword>
<comment type="caution">
    <text evidence="2">The sequence shown here is derived from an EMBL/GenBank/DDBJ whole genome shotgun (WGS) entry which is preliminary data.</text>
</comment>
<reference evidence="2 3" key="1">
    <citation type="submission" date="2019-06" db="EMBL/GenBank/DDBJ databases">
        <title>A chromosomal-level reference genome of Carpinus fangiana (Coryloideae, Betulaceae).</title>
        <authorList>
            <person name="Yang X."/>
            <person name="Wang Z."/>
            <person name="Zhang L."/>
            <person name="Hao G."/>
            <person name="Liu J."/>
            <person name="Yang Y."/>
        </authorList>
    </citation>
    <scope>NUCLEOTIDE SEQUENCE [LARGE SCALE GENOMIC DNA]</scope>
    <source>
        <strain evidence="2">Cfa_2016G</strain>
        <tissue evidence="2">Leaf</tissue>
    </source>
</reference>
<dbReference type="PANTHER" id="PTHR47976">
    <property type="entry name" value="G-TYPE LECTIN S-RECEPTOR-LIKE SERINE/THREONINE-PROTEIN KINASE SD2-5"/>
    <property type="match status" value="1"/>
</dbReference>
<dbReference type="EMBL" id="VIBQ01002092">
    <property type="protein sequence ID" value="KAD1514657.1"/>
    <property type="molecule type" value="Genomic_DNA"/>
</dbReference>
<accession>A0A5N6LH06</accession>
<evidence type="ECO:0000313" key="2">
    <source>
        <dbReference type="EMBL" id="KAD1514657.1"/>
    </source>
</evidence>
<sequence>MAIIAKVDVYSIGVMLLEIICYRRSMDMESGEEDKAILTDWAYDCFREGKLDVMVEYDREAMDDMEKGERFVKVAISCIQEGPSLRPTMRKVMHMHEGVVDVPIPPCPSPFSTI</sequence>
<proteinExistence type="predicted"/>
<dbReference type="InterPro" id="IPR051343">
    <property type="entry name" value="G-type_lectin_kinases/EP1-like"/>
</dbReference>